<dbReference type="GO" id="GO:0005524">
    <property type="term" value="F:ATP binding"/>
    <property type="evidence" value="ECO:0007669"/>
    <property type="project" value="UniProtKB-KW"/>
</dbReference>
<dbReference type="InterPro" id="IPR027417">
    <property type="entry name" value="P-loop_NTPase"/>
</dbReference>
<reference evidence="6 7" key="1">
    <citation type="journal article" date="2019" name="Int. J. Syst. Evol. Microbiol.">
        <title>The Global Catalogue of Microorganisms (GCM) 10K type strain sequencing project: providing services to taxonomists for standard genome sequencing and annotation.</title>
        <authorList>
            <consortium name="The Broad Institute Genomics Platform"/>
            <consortium name="The Broad Institute Genome Sequencing Center for Infectious Disease"/>
            <person name="Wu L."/>
            <person name="Ma J."/>
        </authorList>
    </citation>
    <scope>NUCLEOTIDE SEQUENCE [LARGE SCALE GENOMIC DNA]</scope>
    <source>
        <strain evidence="6 7">JCM 15421</strain>
    </source>
</reference>
<proteinExistence type="predicted"/>
<dbReference type="Gene3D" id="3.40.50.300">
    <property type="entry name" value="P-loop containing nucleotide triphosphate hydrolases"/>
    <property type="match status" value="1"/>
</dbReference>
<evidence type="ECO:0000256" key="1">
    <source>
        <dbReference type="ARBA" id="ARBA00022448"/>
    </source>
</evidence>
<protein>
    <submittedName>
        <fullName evidence="6">ABC transporter ATP-binding protein</fullName>
    </submittedName>
</protein>
<dbReference type="CDD" id="cd03261">
    <property type="entry name" value="ABC_Org_Solvent_Resistant"/>
    <property type="match status" value="1"/>
</dbReference>
<dbReference type="PANTHER" id="PTHR43023">
    <property type="entry name" value="PROTEIN TRIGALACTOSYLDIACYLGLYCEROL 3, CHLOROPLASTIC"/>
    <property type="match status" value="1"/>
</dbReference>
<evidence type="ECO:0000256" key="4">
    <source>
        <dbReference type="SAM" id="MobiDB-lite"/>
    </source>
</evidence>
<evidence type="ECO:0000256" key="2">
    <source>
        <dbReference type="ARBA" id="ARBA00022741"/>
    </source>
</evidence>
<dbReference type="InterPro" id="IPR003593">
    <property type="entry name" value="AAA+_ATPase"/>
</dbReference>
<dbReference type="InterPro" id="IPR003439">
    <property type="entry name" value="ABC_transporter-like_ATP-bd"/>
</dbReference>
<comment type="caution">
    <text evidence="6">The sequence shown here is derived from an EMBL/GenBank/DDBJ whole genome shotgun (WGS) entry which is preliminary data.</text>
</comment>
<dbReference type="PROSITE" id="PS50893">
    <property type="entry name" value="ABC_TRANSPORTER_2"/>
    <property type="match status" value="1"/>
</dbReference>
<dbReference type="PANTHER" id="PTHR43023:SF6">
    <property type="entry name" value="INTERMEMBRANE PHOSPHOLIPID TRANSPORT SYSTEM ATP-BINDING PROTEIN MLAF"/>
    <property type="match status" value="1"/>
</dbReference>
<dbReference type="InterPro" id="IPR017871">
    <property type="entry name" value="ABC_transporter-like_CS"/>
</dbReference>
<organism evidence="6 7">
    <name type="scientific">Dokdonella soli</name>
    <dbReference type="NCBI Taxonomy" id="529810"/>
    <lineage>
        <taxon>Bacteria</taxon>
        <taxon>Pseudomonadati</taxon>
        <taxon>Pseudomonadota</taxon>
        <taxon>Gammaproteobacteria</taxon>
        <taxon>Lysobacterales</taxon>
        <taxon>Rhodanobacteraceae</taxon>
        <taxon>Dokdonella</taxon>
    </lineage>
</organism>
<evidence type="ECO:0000313" key="7">
    <source>
        <dbReference type="Proteomes" id="UP001501523"/>
    </source>
</evidence>
<keyword evidence="3 6" id="KW-0067">ATP-binding</keyword>
<dbReference type="SUPFAM" id="SSF52540">
    <property type="entry name" value="P-loop containing nucleoside triphosphate hydrolases"/>
    <property type="match status" value="1"/>
</dbReference>
<evidence type="ECO:0000313" key="6">
    <source>
        <dbReference type="EMBL" id="GAA0718867.1"/>
    </source>
</evidence>
<sequence length="322" mass="34428">MTDAKTSQSDAAIVQIRGLHTVLNGKTIFDGIDLDIPRGKVTAIMGPSGTGKTTLLRHITGQLRADAGEIRVDGRNVPTLSRNALFDLREKIGFLFQNSALLTDFSVFENVAFPLRQHLKLPEELVRNIVLTKLQAVGLRGAAELMPSELSGGMARRVALARAMIRDPMLILYDEPFVGLDPIALNQVLKLIRMLNDTLGITSILVAHEFAAVARAADLVYLIAAGKVVARGTPAELTRDDSPWTKQFFGGEADGPVPFQYPARDYASDLGFPSSAPPTGTQTAGGRDAASLTPSAERTAPPSPASRARDEGVASRHTGPKA</sequence>
<keyword evidence="2" id="KW-0547">Nucleotide-binding</keyword>
<feature type="region of interest" description="Disordered" evidence="4">
    <location>
        <begin position="268"/>
        <end position="322"/>
    </location>
</feature>
<keyword evidence="7" id="KW-1185">Reference proteome</keyword>
<dbReference type="RefSeq" id="WP_379989102.1">
    <property type="nucleotide sequence ID" value="NZ_BAAAEU010000023.1"/>
</dbReference>
<accession>A0ABN1IQY7</accession>
<dbReference type="PROSITE" id="PS00211">
    <property type="entry name" value="ABC_TRANSPORTER_1"/>
    <property type="match status" value="1"/>
</dbReference>
<evidence type="ECO:0000259" key="5">
    <source>
        <dbReference type="PROSITE" id="PS50893"/>
    </source>
</evidence>
<dbReference type="Proteomes" id="UP001501523">
    <property type="component" value="Unassembled WGS sequence"/>
</dbReference>
<name>A0ABN1IQY7_9GAMM</name>
<dbReference type="SMART" id="SM00382">
    <property type="entry name" value="AAA"/>
    <property type="match status" value="1"/>
</dbReference>
<evidence type="ECO:0000256" key="3">
    <source>
        <dbReference type="ARBA" id="ARBA00022840"/>
    </source>
</evidence>
<dbReference type="Pfam" id="PF00005">
    <property type="entry name" value="ABC_tran"/>
    <property type="match status" value="1"/>
</dbReference>
<keyword evidence="1" id="KW-0813">Transport</keyword>
<gene>
    <name evidence="6" type="ORF">GCM10009105_26880</name>
</gene>
<feature type="domain" description="ABC transporter" evidence="5">
    <location>
        <begin position="14"/>
        <end position="250"/>
    </location>
</feature>
<dbReference type="EMBL" id="BAAAEU010000023">
    <property type="protein sequence ID" value="GAA0718867.1"/>
    <property type="molecule type" value="Genomic_DNA"/>
</dbReference>